<keyword evidence="4" id="KW-0472">Membrane</keyword>
<protein>
    <submittedName>
        <fullName evidence="6">Monocarboxylate permease-like protein</fullName>
    </submittedName>
</protein>
<reference evidence="6" key="1">
    <citation type="journal article" date="2020" name="Stud. Mycol.">
        <title>101 Dothideomycetes genomes: a test case for predicting lifestyles and emergence of pathogens.</title>
        <authorList>
            <person name="Haridas S."/>
            <person name="Albert R."/>
            <person name="Binder M."/>
            <person name="Bloem J."/>
            <person name="Labutti K."/>
            <person name="Salamov A."/>
            <person name="Andreopoulos B."/>
            <person name="Baker S."/>
            <person name="Barry K."/>
            <person name="Bills G."/>
            <person name="Bluhm B."/>
            <person name="Cannon C."/>
            <person name="Castanera R."/>
            <person name="Culley D."/>
            <person name="Daum C."/>
            <person name="Ezra D."/>
            <person name="Gonzalez J."/>
            <person name="Henrissat B."/>
            <person name="Kuo A."/>
            <person name="Liang C."/>
            <person name="Lipzen A."/>
            <person name="Lutzoni F."/>
            <person name="Magnuson J."/>
            <person name="Mondo S."/>
            <person name="Nolan M."/>
            <person name="Ohm R."/>
            <person name="Pangilinan J."/>
            <person name="Park H.-J."/>
            <person name="Ramirez L."/>
            <person name="Alfaro M."/>
            <person name="Sun H."/>
            <person name="Tritt A."/>
            <person name="Yoshinaga Y."/>
            <person name="Zwiers L.-H."/>
            <person name="Turgeon B."/>
            <person name="Goodwin S."/>
            <person name="Spatafora J."/>
            <person name="Crous P."/>
            <person name="Grigoriev I."/>
        </authorList>
    </citation>
    <scope>NUCLEOTIDE SEQUENCE</scope>
    <source>
        <strain evidence="6">CBS 207.26</strain>
    </source>
</reference>
<dbReference type="Gene3D" id="1.20.1250.20">
    <property type="entry name" value="MFS general substrate transporter like domains"/>
    <property type="match status" value="2"/>
</dbReference>
<feature type="transmembrane region" description="Helical" evidence="4">
    <location>
        <begin position="117"/>
        <end position="140"/>
    </location>
</feature>
<dbReference type="GO" id="GO:0016020">
    <property type="term" value="C:membrane"/>
    <property type="evidence" value="ECO:0007669"/>
    <property type="project" value="UniProtKB-SubCell"/>
</dbReference>
<keyword evidence="4" id="KW-1133">Transmembrane helix</keyword>
<evidence type="ECO:0000256" key="1">
    <source>
        <dbReference type="ARBA" id="ARBA00004141"/>
    </source>
</evidence>
<feature type="transmembrane region" description="Helical" evidence="4">
    <location>
        <begin position="152"/>
        <end position="173"/>
    </location>
</feature>
<dbReference type="PROSITE" id="PS50850">
    <property type="entry name" value="MFS"/>
    <property type="match status" value="1"/>
</dbReference>
<feature type="transmembrane region" description="Helical" evidence="4">
    <location>
        <begin position="347"/>
        <end position="371"/>
    </location>
</feature>
<organism evidence="6 7">
    <name type="scientific">Zopfia rhizophila CBS 207.26</name>
    <dbReference type="NCBI Taxonomy" id="1314779"/>
    <lineage>
        <taxon>Eukaryota</taxon>
        <taxon>Fungi</taxon>
        <taxon>Dikarya</taxon>
        <taxon>Ascomycota</taxon>
        <taxon>Pezizomycotina</taxon>
        <taxon>Dothideomycetes</taxon>
        <taxon>Dothideomycetes incertae sedis</taxon>
        <taxon>Zopfiaceae</taxon>
        <taxon>Zopfia</taxon>
    </lineage>
</organism>
<dbReference type="InterPro" id="IPR036259">
    <property type="entry name" value="MFS_trans_sf"/>
</dbReference>
<feature type="transmembrane region" description="Helical" evidence="4">
    <location>
        <begin position="320"/>
        <end position="341"/>
    </location>
</feature>
<evidence type="ECO:0000313" key="7">
    <source>
        <dbReference type="Proteomes" id="UP000800200"/>
    </source>
</evidence>
<name>A0A6A6DUF9_9PEZI</name>
<dbReference type="InterPro" id="IPR050327">
    <property type="entry name" value="Proton-linked_MCT"/>
</dbReference>
<dbReference type="Pfam" id="PF07690">
    <property type="entry name" value="MFS_1"/>
    <property type="match status" value="1"/>
</dbReference>
<feature type="transmembrane region" description="Helical" evidence="4">
    <location>
        <begin position="179"/>
        <end position="199"/>
    </location>
</feature>
<feature type="compositionally biased region" description="Polar residues" evidence="3">
    <location>
        <begin position="1"/>
        <end position="14"/>
    </location>
</feature>
<dbReference type="SUPFAM" id="SSF103473">
    <property type="entry name" value="MFS general substrate transporter"/>
    <property type="match status" value="1"/>
</dbReference>
<evidence type="ECO:0000256" key="4">
    <source>
        <dbReference type="SAM" id="Phobius"/>
    </source>
</evidence>
<dbReference type="EMBL" id="ML994651">
    <property type="protein sequence ID" value="KAF2181620.1"/>
    <property type="molecule type" value="Genomic_DNA"/>
</dbReference>
<feature type="transmembrane region" description="Helical" evidence="4">
    <location>
        <begin position="383"/>
        <end position="402"/>
    </location>
</feature>
<evidence type="ECO:0000259" key="5">
    <source>
        <dbReference type="PROSITE" id="PS50850"/>
    </source>
</evidence>
<dbReference type="OrthoDB" id="5667at2759"/>
<evidence type="ECO:0000256" key="2">
    <source>
        <dbReference type="ARBA" id="ARBA00006727"/>
    </source>
</evidence>
<feature type="transmembrane region" description="Helical" evidence="4">
    <location>
        <begin position="91"/>
        <end position="111"/>
    </location>
</feature>
<comment type="subcellular location">
    <subcellularLocation>
        <location evidence="1">Membrane</location>
        <topology evidence="1">Multi-pass membrane protein</topology>
    </subcellularLocation>
</comment>
<evidence type="ECO:0000256" key="3">
    <source>
        <dbReference type="SAM" id="MobiDB-lite"/>
    </source>
</evidence>
<dbReference type="AlphaFoldDB" id="A0A6A6DUF9"/>
<dbReference type="PANTHER" id="PTHR11360">
    <property type="entry name" value="MONOCARBOXYLATE TRANSPORTER"/>
    <property type="match status" value="1"/>
</dbReference>
<feature type="transmembrane region" description="Helical" evidence="4">
    <location>
        <begin position="254"/>
        <end position="276"/>
    </location>
</feature>
<comment type="similarity">
    <text evidence="2">Belongs to the major facilitator superfamily. Monocarboxylate porter (TC 2.A.1.13) family.</text>
</comment>
<feature type="region of interest" description="Disordered" evidence="3">
    <location>
        <begin position="1"/>
        <end position="39"/>
    </location>
</feature>
<proteinExistence type="inferred from homology"/>
<keyword evidence="4" id="KW-0812">Transmembrane</keyword>
<gene>
    <name evidence="6" type="ORF">K469DRAFT_588166</name>
</gene>
<sequence length="450" mass="48095">MSKVLGSSDSTPSVASEEKAAHVGSTPDPEQGNHPSKHEDAFVPPNGGFKASTCVLGSFLLQFCSFGYINACRIFQYHYAAVRLPDKPSSILAWIATLQIFLLFMCGPAIGQLIDGYGARCITIPFSVLTVFCVCMVSLCTKYRQIMLSQGIGFGIAASGISMPALLLTTQWFSTHRGFATGIVAAGSSLGGVTYPFMIPRLIKSVGFASAVRWTALIQGILLLIANLLISTPFKPNGFQKKEATDFSAFKPLPWLFLVLGCFFSMWGLFAPLNYLPEMAAQFGVSVQNAQYTIAVANAGSMIGRIVPGFVADRLGHFNMMVIVSLLSGIVILAFWIPLAYHPSLDAIYVFALLYGFTSGGFVSLGLPCVANLNQGRLERMGVQLGGFCLAVALGALTGLPIEGHIKDRSGVGCGRVGLMIFAGTVLFVGGLCILVAGVSFRGWKFWTKV</sequence>
<keyword evidence="7" id="KW-1185">Reference proteome</keyword>
<dbReference type="InterPro" id="IPR020846">
    <property type="entry name" value="MFS_dom"/>
</dbReference>
<feature type="domain" description="Major facilitator superfamily (MFS) profile" evidence="5">
    <location>
        <begin position="254"/>
        <end position="450"/>
    </location>
</feature>
<feature type="transmembrane region" description="Helical" evidence="4">
    <location>
        <begin position="211"/>
        <end position="234"/>
    </location>
</feature>
<feature type="transmembrane region" description="Helical" evidence="4">
    <location>
        <begin position="49"/>
        <end position="71"/>
    </location>
</feature>
<dbReference type="InterPro" id="IPR011701">
    <property type="entry name" value="MFS"/>
</dbReference>
<dbReference type="GO" id="GO:0022857">
    <property type="term" value="F:transmembrane transporter activity"/>
    <property type="evidence" value="ECO:0007669"/>
    <property type="project" value="InterPro"/>
</dbReference>
<evidence type="ECO:0000313" key="6">
    <source>
        <dbReference type="EMBL" id="KAF2181620.1"/>
    </source>
</evidence>
<dbReference type="Proteomes" id="UP000800200">
    <property type="component" value="Unassembled WGS sequence"/>
</dbReference>
<dbReference type="PANTHER" id="PTHR11360:SF234">
    <property type="entry name" value="MFS-TYPE TRANSPORTER DBAD-RELATED"/>
    <property type="match status" value="1"/>
</dbReference>
<accession>A0A6A6DUF9</accession>
<feature type="transmembrane region" description="Helical" evidence="4">
    <location>
        <begin position="417"/>
        <end position="441"/>
    </location>
</feature>